<protein>
    <submittedName>
        <fullName evidence="3">DNA-binding response OmpR family regulator</fullName>
    </submittedName>
</protein>
<dbReference type="Gene3D" id="3.40.50.2300">
    <property type="match status" value="1"/>
</dbReference>
<keyword evidence="1" id="KW-0597">Phosphoprotein</keyword>
<keyword evidence="4" id="KW-1185">Reference proteome</keyword>
<gene>
    <name evidence="3" type="ORF">HNQ97_001515</name>
</gene>
<evidence type="ECO:0000313" key="3">
    <source>
        <dbReference type="EMBL" id="MBA9019524.1"/>
    </source>
</evidence>
<accession>A0ABR6C3H8</accession>
<sequence>MPYDVSSPLSGLRILVLEDEALIALDVEQLCRDHGAGEVAIAGNLREAREISAPFDAAIIDVMIGGEPTFDFARSLEAAGVPFVFASGYDKLDEIFVDFPDVTLVSKPYAGADLIEAVTESIRKRARSADS</sequence>
<evidence type="ECO:0000313" key="4">
    <source>
        <dbReference type="Proteomes" id="UP000587524"/>
    </source>
</evidence>
<feature type="domain" description="Response regulatory" evidence="2">
    <location>
        <begin position="13"/>
        <end position="122"/>
    </location>
</feature>
<dbReference type="InterPro" id="IPR011006">
    <property type="entry name" value="CheY-like_superfamily"/>
</dbReference>
<organism evidence="3 4">
    <name type="scientific">Aminobacter ciceronei</name>
    <dbReference type="NCBI Taxonomy" id="150723"/>
    <lineage>
        <taxon>Bacteria</taxon>
        <taxon>Pseudomonadati</taxon>
        <taxon>Pseudomonadota</taxon>
        <taxon>Alphaproteobacteria</taxon>
        <taxon>Hyphomicrobiales</taxon>
        <taxon>Phyllobacteriaceae</taxon>
        <taxon>Aminobacter</taxon>
    </lineage>
</organism>
<dbReference type="PROSITE" id="PS50110">
    <property type="entry name" value="RESPONSE_REGULATORY"/>
    <property type="match status" value="1"/>
</dbReference>
<comment type="caution">
    <text evidence="3">The sequence shown here is derived from an EMBL/GenBank/DDBJ whole genome shotgun (WGS) entry which is preliminary data.</text>
</comment>
<evidence type="ECO:0000256" key="1">
    <source>
        <dbReference type="PROSITE-ProRule" id="PRU00169"/>
    </source>
</evidence>
<dbReference type="InterPro" id="IPR001789">
    <property type="entry name" value="Sig_transdc_resp-reg_receiver"/>
</dbReference>
<feature type="modified residue" description="4-aspartylphosphate" evidence="1">
    <location>
        <position position="61"/>
    </location>
</feature>
<reference evidence="3 4" key="1">
    <citation type="submission" date="2020-08" db="EMBL/GenBank/DDBJ databases">
        <title>Genomic Encyclopedia of Type Strains, Phase IV (KMG-IV): sequencing the most valuable type-strain genomes for metagenomic binning, comparative biology and taxonomic classification.</title>
        <authorList>
            <person name="Goeker M."/>
        </authorList>
    </citation>
    <scope>NUCLEOTIDE SEQUENCE [LARGE SCALE GENOMIC DNA]</scope>
    <source>
        <strain evidence="3 4">DSM 17455</strain>
    </source>
</reference>
<proteinExistence type="predicted"/>
<dbReference type="EMBL" id="JACJHZ010000005">
    <property type="protein sequence ID" value="MBA9019524.1"/>
    <property type="molecule type" value="Genomic_DNA"/>
</dbReference>
<dbReference type="GO" id="GO:0003677">
    <property type="term" value="F:DNA binding"/>
    <property type="evidence" value="ECO:0007669"/>
    <property type="project" value="UniProtKB-KW"/>
</dbReference>
<dbReference type="Proteomes" id="UP000587524">
    <property type="component" value="Unassembled WGS sequence"/>
</dbReference>
<name>A0ABR6C3H8_9HYPH</name>
<evidence type="ECO:0000259" key="2">
    <source>
        <dbReference type="PROSITE" id="PS50110"/>
    </source>
</evidence>
<dbReference type="SUPFAM" id="SSF52172">
    <property type="entry name" value="CheY-like"/>
    <property type="match status" value="1"/>
</dbReference>
<keyword evidence="3" id="KW-0238">DNA-binding</keyword>